<keyword evidence="1" id="KW-0812">Transmembrane</keyword>
<protein>
    <submittedName>
        <fullName evidence="2">Gas vesicle protein</fullName>
    </submittedName>
</protein>
<evidence type="ECO:0000313" key="3">
    <source>
        <dbReference type="Proteomes" id="UP000823201"/>
    </source>
</evidence>
<gene>
    <name evidence="2" type="ORF">JOC27_002346</name>
</gene>
<name>A0ABS2QAQ9_9BACL</name>
<dbReference type="Proteomes" id="UP000823201">
    <property type="component" value="Unassembled WGS sequence"/>
</dbReference>
<keyword evidence="1" id="KW-1133">Transmembrane helix</keyword>
<keyword evidence="3" id="KW-1185">Reference proteome</keyword>
<accession>A0ABS2QAQ9</accession>
<reference evidence="2 3" key="1">
    <citation type="submission" date="2021-01" db="EMBL/GenBank/DDBJ databases">
        <title>Genomic Encyclopedia of Type Strains, Phase IV (KMG-IV): sequencing the most valuable type-strain genomes for metagenomic binning, comparative biology and taxonomic classification.</title>
        <authorList>
            <person name="Goeker M."/>
        </authorList>
    </citation>
    <scope>NUCLEOTIDE SEQUENCE [LARGE SCALE GENOMIC DNA]</scope>
    <source>
        <strain evidence="2 3">DSM 100968</strain>
    </source>
</reference>
<evidence type="ECO:0000256" key="1">
    <source>
        <dbReference type="SAM" id="Phobius"/>
    </source>
</evidence>
<organism evidence="2 3">
    <name type="scientific">Sporolactobacillus spathodeae</name>
    <dbReference type="NCBI Taxonomy" id="1465502"/>
    <lineage>
        <taxon>Bacteria</taxon>
        <taxon>Bacillati</taxon>
        <taxon>Bacillota</taxon>
        <taxon>Bacilli</taxon>
        <taxon>Bacillales</taxon>
        <taxon>Sporolactobacillaceae</taxon>
        <taxon>Sporolactobacillus</taxon>
    </lineage>
</organism>
<feature type="transmembrane region" description="Helical" evidence="1">
    <location>
        <begin position="12"/>
        <end position="34"/>
    </location>
</feature>
<evidence type="ECO:0000313" key="2">
    <source>
        <dbReference type="EMBL" id="MBM7658883.1"/>
    </source>
</evidence>
<keyword evidence="1" id="KW-0472">Membrane</keyword>
<proteinExistence type="predicted"/>
<comment type="caution">
    <text evidence="2">The sequence shown here is derived from an EMBL/GenBank/DDBJ whole genome shotgun (WGS) entry which is preliminary data.</text>
</comment>
<sequence>MKRMEKQTGSGLIFASGFLTGGLVAAVSIFLIAAPSGRKVIDRVRSESISLKGKSSGLFETAKQKSIALTKTMYQSKNQMVSPSESEKMIPIPKDYVSR</sequence>
<dbReference type="EMBL" id="JAFBEV010000026">
    <property type="protein sequence ID" value="MBM7658883.1"/>
    <property type="molecule type" value="Genomic_DNA"/>
</dbReference>
<dbReference type="RefSeq" id="WP_205007432.1">
    <property type="nucleotide sequence ID" value="NZ_CBCRXA010000026.1"/>
</dbReference>